<proteinExistence type="inferred from homology"/>
<dbReference type="Gene3D" id="2.40.50.140">
    <property type="entry name" value="Nucleic acid-binding proteins"/>
    <property type="match status" value="4"/>
</dbReference>
<dbReference type="GO" id="GO:0007140">
    <property type="term" value="P:male meiotic nuclear division"/>
    <property type="evidence" value="ECO:0007669"/>
    <property type="project" value="UniProtKB-ARBA"/>
</dbReference>
<dbReference type="GO" id="GO:0043047">
    <property type="term" value="F:single-stranded telomeric DNA binding"/>
    <property type="evidence" value="ECO:0007669"/>
    <property type="project" value="TreeGrafter"/>
</dbReference>
<keyword evidence="10" id="KW-0234">DNA repair</keyword>
<dbReference type="InterPro" id="IPR004365">
    <property type="entry name" value="NA-bd_OB_tRNA"/>
</dbReference>
<name>A0A835E8R9_9POAL</name>
<evidence type="ECO:0000256" key="11">
    <source>
        <dbReference type="ARBA" id="ARBA00023242"/>
    </source>
</evidence>
<sequence length="1077" mass="115013">MGLPQKAHGRGHSRLSPQNFSLSPSTCSVSHSAEPPPRPSNPVNPPPVAHPNLSPRSSPFLPPRKSLFPSATMAAPAQLTTGGVAAVSEHVDGDATLQPVLQVADVRKVPNPQKNPAAAERFRMALSDGVHTMQSMLATAINPLVLNGVIQRGSVIHLQEFTCSTIQNRRIIIVIRLDVLQSECDIIGNPRPYVSPNLPTEQSPNIPANAAQVNSGAYPNGPGTLRAAEVANNVSHGGHPNILANAAQVNSGTYPSGPGTLGSSVAPRVAEVANNVSHGGTYGGHQGTVDPPVGRSVDVSHVGSYGGYPGTVGPPTGRAVEPVTNVSSGGSYGTTSAHNTVNADMMRPNLQQPLLNSRSVEPVPNVSSGGSYGIASTHNTMNADMVQRNLQQPSLSSHQNHRLAVPSMSGGIGTPGNTYGRPAQSANQQPHPGHMNRGPVAKDEATRFVPVTQMNPYQTGWTIKARVTAKSDVRHYKNDRGSGKVFSFDLLDAQGGEIRMTCFNAHVDQFFDLIEVDKVYKISRGTLKPAQKKFNPLNNEYEITADFKTSIEVFSSDDSSIPRQQYDFRQISEIESIEVGAIVDLVGIVTSVCPSVSITRKDGSEAQKRTLQLKDMSGRSVEITFWGKFCDAEGQQLQSLCDSGLNPVLALKSVRVTEFNGRSVNSIGSTQLKINPDLTEAEKLQHWYATEGKNAVCVSLSTASMGKTDIRKTVVQVKDENLGRSEKPDWITVKGSISHVNTDNFCYPACTIEMNGRQCNKKVINNGDGTWHCEKCGQNLPNCEYRYLLLCQIQDHTGLTYATAFQEAGVEIIGCSAEELYNIKEEDAERFTEIIQGVRWQLFLFKLKVFEEIFNDEQRVKCSITKAEKLDVSRECSYLLKSIGATLQDETGSPSKVQGAMSYNAGINDPGAGQSVPASNSANAMGMGTRRYGESGNLVGRQANTYGGASTPLSATRNVLTCMGCGLSGHNAENCHAGMYRQQQPAASTASSYGSSPGNAGSGVCYRCNQPGHYASSCPAVDAAAGPDSGRCYRCNQPGHYANACPGAGAAPQQQPYGSGVASGGYGRQSYVRATNY</sequence>
<dbReference type="AlphaFoldDB" id="A0A835E8R9"/>
<dbReference type="InterPro" id="IPR013955">
    <property type="entry name" value="Rep_factor-A_C"/>
</dbReference>
<evidence type="ECO:0000256" key="4">
    <source>
        <dbReference type="ARBA" id="ARBA00022723"/>
    </source>
</evidence>
<dbReference type="InterPro" id="IPR012340">
    <property type="entry name" value="NA-bd_OB-fold"/>
</dbReference>
<dbReference type="Gene3D" id="4.10.60.10">
    <property type="entry name" value="Zinc finger, CCHC-type"/>
    <property type="match status" value="2"/>
</dbReference>
<dbReference type="CDD" id="cd04476">
    <property type="entry name" value="RPA1_DBD_C"/>
    <property type="match status" value="1"/>
</dbReference>
<dbReference type="Pfam" id="PF08646">
    <property type="entry name" value="Rep_fac-A_C"/>
    <property type="match status" value="1"/>
</dbReference>
<dbReference type="SMART" id="SM00343">
    <property type="entry name" value="ZnF_C2HC"/>
    <property type="match status" value="3"/>
</dbReference>
<evidence type="ECO:0000256" key="14">
    <source>
        <dbReference type="SAM" id="MobiDB-lite"/>
    </source>
</evidence>
<dbReference type="FunFam" id="2.40.50.140:FF:000041">
    <property type="entry name" value="Replication protein A subunit"/>
    <property type="match status" value="1"/>
</dbReference>
<evidence type="ECO:0000256" key="13">
    <source>
        <dbReference type="RuleBase" id="RU364130"/>
    </source>
</evidence>
<dbReference type="InterPro" id="IPR007199">
    <property type="entry name" value="Rep_factor-A_N"/>
</dbReference>
<evidence type="ECO:0000256" key="12">
    <source>
        <dbReference type="PROSITE-ProRule" id="PRU00047"/>
    </source>
</evidence>
<dbReference type="SUPFAM" id="SSF57756">
    <property type="entry name" value="Retrovirus zinc finger-like domains"/>
    <property type="match status" value="1"/>
</dbReference>
<keyword evidence="5" id="KW-0227">DNA damage</keyword>
<dbReference type="GO" id="GO:0003684">
    <property type="term" value="F:damaged DNA binding"/>
    <property type="evidence" value="ECO:0007669"/>
    <property type="project" value="TreeGrafter"/>
</dbReference>
<dbReference type="GO" id="GO:0007004">
    <property type="term" value="P:telomere maintenance via telomerase"/>
    <property type="evidence" value="ECO:0007669"/>
    <property type="project" value="TreeGrafter"/>
</dbReference>
<keyword evidence="3 13" id="KW-0235">DNA replication</keyword>
<evidence type="ECO:0000256" key="1">
    <source>
        <dbReference type="ARBA" id="ARBA00004123"/>
    </source>
</evidence>
<dbReference type="FunFam" id="2.40.50.140:FF:000117">
    <property type="entry name" value="Replication protein A subunit"/>
    <property type="match status" value="1"/>
</dbReference>
<dbReference type="PROSITE" id="PS50158">
    <property type="entry name" value="ZF_CCHC"/>
    <property type="match status" value="2"/>
</dbReference>
<dbReference type="NCBIfam" id="TIGR00617">
    <property type="entry name" value="rpa1"/>
    <property type="match status" value="1"/>
</dbReference>
<feature type="domain" description="CCHC-type" evidence="15">
    <location>
        <begin position="1031"/>
        <end position="1046"/>
    </location>
</feature>
<feature type="compositionally biased region" description="Pro residues" evidence="14">
    <location>
        <begin position="34"/>
        <end position="49"/>
    </location>
</feature>
<dbReference type="Pfam" id="PF01336">
    <property type="entry name" value="tRNA_anti-codon"/>
    <property type="match status" value="1"/>
</dbReference>
<evidence type="ECO:0000256" key="8">
    <source>
        <dbReference type="ARBA" id="ARBA00023125"/>
    </source>
</evidence>
<dbReference type="Pfam" id="PF04057">
    <property type="entry name" value="Rep-A_N"/>
    <property type="match status" value="1"/>
</dbReference>
<evidence type="ECO:0000259" key="15">
    <source>
        <dbReference type="PROSITE" id="PS50158"/>
    </source>
</evidence>
<dbReference type="Pfam" id="PF16900">
    <property type="entry name" value="REPA_OB_2"/>
    <property type="match status" value="1"/>
</dbReference>
<dbReference type="CDD" id="cd04474">
    <property type="entry name" value="RPA1_DBD_A"/>
    <property type="match status" value="1"/>
</dbReference>
<feature type="domain" description="CCHC-type" evidence="15">
    <location>
        <begin position="1005"/>
        <end position="1019"/>
    </location>
</feature>
<feature type="compositionally biased region" description="Low complexity" evidence="14">
    <location>
        <begin position="50"/>
        <end position="67"/>
    </location>
</feature>
<keyword evidence="7 13" id="KW-0862">Zinc</keyword>
<keyword evidence="17" id="KW-1185">Reference proteome</keyword>
<dbReference type="PANTHER" id="PTHR23273">
    <property type="entry name" value="REPLICATION FACTOR A 1, RFA1"/>
    <property type="match status" value="1"/>
</dbReference>
<dbReference type="GO" id="GO:0000724">
    <property type="term" value="P:double-strand break repair via homologous recombination"/>
    <property type="evidence" value="ECO:0007669"/>
    <property type="project" value="TreeGrafter"/>
</dbReference>
<comment type="subcellular location">
    <subcellularLocation>
        <location evidence="1 13">Nucleus</location>
    </subcellularLocation>
</comment>
<comment type="similarity">
    <text evidence="2 13">Belongs to the replication factor A protein 1 family.</text>
</comment>
<dbReference type="GO" id="GO:0008270">
    <property type="term" value="F:zinc ion binding"/>
    <property type="evidence" value="ECO:0007669"/>
    <property type="project" value="UniProtKB-KW"/>
</dbReference>
<evidence type="ECO:0000256" key="7">
    <source>
        <dbReference type="ARBA" id="ARBA00022833"/>
    </source>
</evidence>
<evidence type="ECO:0000313" key="16">
    <source>
        <dbReference type="EMBL" id="KAF8667141.1"/>
    </source>
</evidence>
<dbReference type="InterPro" id="IPR047192">
    <property type="entry name" value="Euk_RPA1_DBD_C"/>
</dbReference>
<dbReference type="OrthoDB" id="1751331at2759"/>
<dbReference type="GO" id="GO:0005662">
    <property type="term" value="C:DNA replication factor A complex"/>
    <property type="evidence" value="ECO:0007669"/>
    <property type="project" value="TreeGrafter"/>
</dbReference>
<dbReference type="InterPro" id="IPR004591">
    <property type="entry name" value="Rfa1"/>
</dbReference>
<dbReference type="CDD" id="cd04477">
    <property type="entry name" value="RPA1N"/>
    <property type="match status" value="1"/>
</dbReference>
<evidence type="ECO:0000256" key="3">
    <source>
        <dbReference type="ARBA" id="ARBA00022705"/>
    </source>
</evidence>
<dbReference type="FunFam" id="2.40.50.140:FF:000090">
    <property type="entry name" value="Replication protein A subunit"/>
    <property type="match status" value="1"/>
</dbReference>
<keyword evidence="8 13" id="KW-0238">DNA-binding</keyword>
<dbReference type="EMBL" id="JACEFO010002303">
    <property type="protein sequence ID" value="KAF8667141.1"/>
    <property type="molecule type" value="Genomic_DNA"/>
</dbReference>
<evidence type="ECO:0000256" key="5">
    <source>
        <dbReference type="ARBA" id="ARBA00022763"/>
    </source>
</evidence>
<evidence type="ECO:0000256" key="2">
    <source>
        <dbReference type="ARBA" id="ARBA00005690"/>
    </source>
</evidence>
<evidence type="ECO:0000256" key="6">
    <source>
        <dbReference type="ARBA" id="ARBA00022771"/>
    </source>
</evidence>
<dbReference type="CDD" id="cd04475">
    <property type="entry name" value="RPA1_DBD_B"/>
    <property type="match status" value="1"/>
</dbReference>
<keyword evidence="6 12" id="KW-0863">Zinc-finger</keyword>
<protein>
    <recommendedName>
        <fullName evidence="13">Replication protein A subunit</fullName>
    </recommendedName>
</protein>
<comment type="function">
    <text evidence="13">Component of the replication protein A complex (RPA) required for DNA recombination, repair and replication. The activity of RPA is mediated by single-stranded DNA binding and protein interactions. Probably involved in repair of double-strand DNA breaks (DSBs) induced by genotoxic stresses.</text>
</comment>
<dbReference type="GO" id="GO:0006260">
    <property type="term" value="P:DNA replication"/>
    <property type="evidence" value="ECO:0007669"/>
    <property type="project" value="UniProtKB-KW"/>
</dbReference>
<reference evidence="16" key="1">
    <citation type="submission" date="2020-07" db="EMBL/GenBank/DDBJ databases">
        <title>Genome sequence and genetic diversity analysis of an under-domesticated orphan crop, white fonio (Digitaria exilis).</title>
        <authorList>
            <person name="Bennetzen J.L."/>
            <person name="Chen S."/>
            <person name="Ma X."/>
            <person name="Wang X."/>
            <person name="Yssel A.E.J."/>
            <person name="Chaluvadi S.R."/>
            <person name="Johnson M."/>
            <person name="Gangashetty P."/>
            <person name="Hamidou F."/>
            <person name="Sanogo M.D."/>
            <person name="Zwaenepoel A."/>
            <person name="Wallace J."/>
            <person name="Van De Peer Y."/>
            <person name="Van Deynze A."/>
        </authorList>
    </citation>
    <scope>NUCLEOTIDE SEQUENCE</scope>
    <source>
        <tissue evidence="16">Leaves</tissue>
    </source>
</reference>
<dbReference type="Proteomes" id="UP000636709">
    <property type="component" value="Unassembled WGS sequence"/>
</dbReference>
<dbReference type="GO" id="GO:0006289">
    <property type="term" value="P:nucleotide-excision repair"/>
    <property type="evidence" value="ECO:0007669"/>
    <property type="project" value="TreeGrafter"/>
</dbReference>
<accession>A0A835E8R9</accession>
<dbReference type="InterPro" id="IPR001878">
    <property type="entry name" value="Znf_CCHC"/>
</dbReference>
<feature type="compositionally biased region" description="Polar residues" evidence="14">
    <location>
        <begin position="15"/>
        <end position="30"/>
    </location>
</feature>
<evidence type="ECO:0000313" key="17">
    <source>
        <dbReference type="Proteomes" id="UP000636709"/>
    </source>
</evidence>
<feature type="region of interest" description="Disordered" evidence="14">
    <location>
        <begin position="1"/>
        <end position="67"/>
    </location>
</feature>
<comment type="subunit">
    <text evidence="13">Heterotrimer of RPA1, RPA2 and RPA3 (canonical replication protein A complex).</text>
</comment>
<evidence type="ECO:0000256" key="9">
    <source>
        <dbReference type="ARBA" id="ARBA00023172"/>
    </source>
</evidence>
<dbReference type="FunFam" id="2.40.50.140:FF:000064">
    <property type="entry name" value="Replication protein A subunit"/>
    <property type="match status" value="1"/>
</dbReference>
<keyword evidence="4 13" id="KW-0479">Metal-binding</keyword>
<gene>
    <name evidence="16" type="ORF">HU200_053328</name>
</gene>
<keyword evidence="9" id="KW-0233">DNA recombination</keyword>
<dbReference type="Pfam" id="PF00098">
    <property type="entry name" value="zf-CCHC"/>
    <property type="match status" value="2"/>
</dbReference>
<dbReference type="InterPro" id="IPR036875">
    <property type="entry name" value="Znf_CCHC_sf"/>
</dbReference>
<feature type="region of interest" description="Disordered" evidence="14">
    <location>
        <begin position="396"/>
        <end position="438"/>
    </location>
</feature>
<keyword evidence="11 13" id="KW-0539">Nucleus</keyword>
<comment type="caution">
    <text evidence="16">The sequence shown here is derived from an EMBL/GenBank/DDBJ whole genome shotgun (WGS) entry which is preliminary data.</text>
</comment>
<dbReference type="PANTHER" id="PTHR23273:SF163">
    <property type="entry name" value="REPLICATION PROTEIN A 70 KDA DNA-BINDING SUBUNIT C"/>
    <property type="match status" value="1"/>
</dbReference>
<organism evidence="16 17">
    <name type="scientific">Digitaria exilis</name>
    <dbReference type="NCBI Taxonomy" id="1010633"/>
    <lineage>
        <taxon>Eukaryota</taxon>
        <taxon>Viridiplantae</taxon>
        <taxon>Streptophyta</taxon>
        <taxon>Embryophyta</taxon>
        <taxon>Tracheophyta</taxon>
        <taxon>Spermatophyta</taxon>
        <taxon>Magnoliopsida</taxon>
        <taxon>Liliopsida</taxon>
        <taxon>Poales</taxon>
        <taxon>Poaceae</taxon>
        <taxon>PACMAD clade</taxon>
        <taxon>Panicoideae</taxon>
        <taxon>Panicodae</taxon>
        <taxon>Paniceae</taxon>
        <taxon>Anthephorinae</taxon>
        <taxon>Digitaria</taxon>
    </lineage>
</organism>
<evidence type="ECO:0000256" key="10">
    <source>
        <dbReference type="ARBA" id="ARBA00023204"/>
    </source>
</evidence>
<dbReference type="SUPFAM" id="SSF50249">
    <property type="entry name" value="Nucleic acid-binding proteins"/>
    <property type="match status" value="4"/>
</dbReference>
<dbReference type="InterPro" id="IPR031657">
    <property type="entry name" value="REPA_OB_2"/>
</dbReference>